<evidence type="ECO:0000313" key="2">
    <source>
        <dbReference type="Proteomes" id="UP000076925"/>
    </source>
</evidence>
<dbReference type="EMBL" id="ANNX02000026">
    <property type="protein sequence ID" value="KYC40948.1"/>
    <property type="molecule type" value="Genomic_DNA"/>
</dbReference>
<accession>A0A139X8D2</accession>
<keyword evidence="2" id="KW-1185">Reference proteome</keyword>
<dbReference type="STRING" id="128403.WA1_25375"/>
<protein>
    <recommendedName>
        <fullName evidence="3">NACHT domain-containing protein</fullName>
    </recommendedName>
</protein>
<dbReference type="InterPro" id="IPR027417">
    <property type="entry name" value="P-loop_NTPase"/>
</dbReference>
<dbReference type="Proteomes" id="UP000076925">
    <property type="component" value="Unassembled WGS sequence"/>
</dbReference>
<reference evidence="1 2" key="1">
    <citation type="journal article" date="2013" name="Genome Biol. Evol.">
        <title>Genomes of Stigonematalean cyanobacteria (subsection V) and the evolution of oxygenic photosynthesis from prokaryotes to plastids.</title>
        <authorList>
            <person name="Dagan T."/>
            <person name="Roettger M."/>
            <person name="Stucken K."/>
            <person name="Landan G."/>
            <person name="Koch R."/>
            <person name="Major P."/>
            <person name="Gould S.B."/>
            <person name="Goremykin V.V."/>
            <person name="Rippka R."/>
            <person name="Tandeau de Marsac N."/>
            <person name="Gugger M."/>
            <person name="Lockhart P.J."/>
            <person name="Allen J.F."/>
            <person name="Brune I."/>
            <person name="Maus I."/>
            <person name="Puhler A."/>
            <person name="Martin W.F."/>
        </authorList>
    </citation>
    <scope>NUCLEOTIDE SEQUENCE [LARGE SCALE GENOMIC DNA]</scope>
    <source>
        <strain evidence="1 2">PCC 7110</strain>
    </source>
</reference>
<name>A0A139X8D2_9CYAN</name>
<organism evidence="1 2">
    <name type="scientific">Scytonema hofmannii PCC 7110</name>
    <dbReference type="NCBI Taxonomy" id="128403"/>
    <lineage>
        <taxon>Bacteria</taxon>
        <taxon>Bacillati</taxon>
        <taxon>Cyanobacteriota</taxon>
        <taxon>Cyanophyceae</taxon>
        <taxon>Nostocales</taxon>
        <taxon>Scytonemataceae</taxon>
        <taxon>Scytonema</taxon>
    </lineage>
</organism>
<evidence type="ECO:0008006" key="3">
    <source>
        <dbReference type="Google" id="ProtNLM"/>
    </source>
</evidence>
<dbReference type="AlphaFoldDB" id="A0A139X8D2"/>
<gene>
    <name evidence="1" type="ORF">WA1_25375</name>
</gene>
<dbReference type="OrthoDB" id="419058at2"/>
<proteinExistence type="predicted"/>
<sequence length="257" mass="29129">MLKQVSTVISAISKTQALQSDMFPTTRNEDLKRKLKNILVRSVCIQEGERRALCTEINLSPSSLPFLNRGSDESFAEELINYLFNQKKKESLCQLCQKLESEVREGEFENDLVSIKEEVCNSNNSLITKNSSIISLKQRQQLLNNVSKSRVDPFINIKNKLIKKELIALDLELSRVKTLQEKELLEGEGREPPINLLPDTKIINIFDNEMHDRRTLLILGEPGSGKTTILGELTSELIKRASENDNLPIPVILNLVD</sequence>
<evidence type="ECO:0000313" key="1">
    <source>
        <dbReference type="EMBL" id="KYC40948.1"/>
    </source>
</evidence>
<dbReference type="Gene3D" id="3.40.50.300">
    <property type="entry name" value="P-loop containing nucleotide triphosphate hydrolases"/>
    <property type="match status" value="1"/>
</dbReference>
<dbReference type="RefSeq" id="WP_017739725.1">
    <property type="nucleotide sequence ID" value="NZ_KQ976354.1"/>
</dbReference>
<dbReference type="SUPFAM" id="SSF52540">
    <property type="entry name" value="P-loop containing nucleoside triphosphate hydrolases"/>
    <property type="match status" value="1"/>
</dbReference>
<comment type="caution">
    <text evidence="1">The sequence shown here is derived from an EMBL/GenBank/DDBJ whole genome shotgun (WGS) entry which is preliminary data.</text>
</comment>